<dbReference type="InterPro" id="IPR002912">
    <property type="entry name" value="ACT_dom"/>
</dbReference>
<dbReference type="InterPro" id="IPR010043">
    <property type="entry name" value="UTase/UR"/>
</dbReference>
<dbReference type="GO" id="GO:0008773">
    <property type="term" value="F:[protein-PII] uridylyltransferase activity"/>
    <property type="evidence" value="ECO:0007669"/>
    <property type="project" value="InterPro"/>
</dbReference>
<dbReference type="InterPro" id="IPR045865">
    <property type="entry name" value="ACT-like_dom_sf"/>
</dbReference>
<dbReference type="GO" id="GO:0016787">
    <property type="term" value="F:hydrolase activity"/>
    <property type="evidence" value="ECO:0007669"/>
    <property type="project" value="UniProtKB-KW"/>
</dbReference>
<dbReference type="SUPFAM" id="SSF55021">
    <property type="entry name" value="ACT-like"/>
    <property type="match status" value="2"/>
</dbReference>
<dbReference type="HAMAP" id="MF_00277">
    <property type="entry name" value="PII_uridylyl_transf"/>
    <property type="match status" value="1"/>
</dbReference>
<dbReference type="PROSITE" id="PS51671">
    <property type="entry name" value="ACT"/>
    <property type="match status" value="2"/>
</dbReference>
<dbReference type="Gene3D" id="3.30.70.260">
    <property type="match status" value="1"/>
</dbReference>
<accession>A0A952FTF3</accession>
<dbReference type="Pfam" id="PF24931">
    <property type="entry name" value="ACT_ACR9_3rd"/>
    <property type="match status" value="1"/>
</dbReference>
<comment type="caution">
    <text evidence="3">The sequence shown here is derived from an EMBL/GenBank/DDBJ whole genome shotgun (WGS) entry which is preliminary data.</text>
</comment>
<protein>
    <submittedName>
        <fullName evidence="3">ACT domain-containing protein</fullName>
    </submittedName>
</protein>
<dbReference type="Proteomes" id="UP000700706">
    <property type="component" value="Unassembled WGS sequence"/>
</dbReference>
<reference evidence="3" key="1">
    <citation type="submission" date="2020-06" db="EMBL/GenBank/DDBJ databases">
        <title>Stable isotope informed genome-resolved metagenomics uncovers potential trophic interactions in rhizosphere soil.</title>
        <authorList>
            <person name="Starr E.P."/>
            <person name="Shi S."/>
            <person name="Blazewicz S.J."/>
            <person name="Koch B.J."/>
            <person name="Probst A.J."/>
            <person name="Hungate B.A."/>
            <person name="Pett-Ridge J."/>
            <person name="Firestone M.K."/>
            <person name="Banfield J.F."/>
        </authorList>
    </citation>
    <scope>NUCLEOTIDE SEQUENCE</scope>
    <source>
        <strain evidence="3">YM_69_17</strain>
    </source>
</reference>
<evidence type="ECO:0000313" key="4">
    <source>
        <dbReference type="Proteomes" id="UP000700706"/>
    </source>
</evidence>
<dbReference type="AlphaFoldDB" id="A0A952FTF3"/>
<dbReference type="PANTHER" id="PTHR47320">
    <property type="entry name" value="BIFUNCTIONAL URIDYLYLTRANSFERASE/URIDYLYL-REMOVING ENZYME"/>
    <property type="match status" value="1"/>
</dbReference>
<evidence type="ECO:0000259" key="2">
    <source>
        <dbReference type="PROSITE" id="PS51671"/>
    </source>
</evidence>
<sequence>AELYHRADERLSGADEAIGVEHRVGQAKDLLRQALADWPKEAVDSYVGKASRGYWLAFDGATQARHARLVRAAEEAKEPLAIDIQVDQKRTVAELTIHTADHPGLFSRLAGAIAVSGGTIVEAKIFTFADGMALDTFLVQDAVEGGAFDAPEKRARVKVAIERSLSGEMKMSAELERRHRSYPRLHSVSIAPRVLVDNEASRTHTVVELNGRDRPGLLHAVGRALTGLGLQISSAKISTFGARAVDVFYVKDVFGLKVTHEAKLAQIRKTLGEVLADPVSKPLAAPKRRPRARRTAA</sequence>
<proteinExistence type="inferred from homology"/>
<feature type="domain" description="ACT" evidence="2">
    <location>
        <begin position="94"/>
        <end position="180"/>
    </location>
</feature>
<dbReference type="CDD" id="cd04900">
    <property type="entry name" value="ACT_UUR-like_1"/>
    <property type="match status" value="1"/>
</dbReference>
<dbReference type="PANTHER" id="PTHR47320:SF1">
    <property type="entry name" value="BIFUNCTIONAL URIDYLYLTRANSFERASE_URIDYLYL-REMOVING ENZYME"/>
    <property type="match status" value="1"/>
</dbReference>
<organism evidence="3 4">
    <name type="scientific">Inquilinus limosus</name>
    <dbReference type="NCBI Taxonomy" id="171674"/>
    <lineage>
        <taxon>Bacteria</taxon>
        <taxon>Pseudomonadati</taxon>
        <taxon>Pseudomonadota</taxon>
        <taxon>Alphaproteobacteria</taxon>
        <taxon>Rhodospirillales</taxon>
        <taxon>Rhodospirillaceae</taxon>
        <taxon>Inquilinus</taxon>
    </lineage>
</organism>
<dbReference type="CDD" id="cd04899">
    <property type="entry name" value="ACT_ACR-UUR-like_2"/>
    <property type="match status" value="1"/>
</dbReference>
<keyword evidence="1" id="KW-0378">Hydrolase</keyword>
<evidence type="ECO:0000256" key="1">
    <source>
        <dbReference type="ARBA" id="ARBA00022801"/>
    </source>
</evidence>
<dbReference type="EMBL" id="JAEKLZ010000324">
    <property type="protein sequence ID" value="MBW8727924.1"/>
    <property type="molecule type" value="Genomic_DNA"/>
</dbReference>
<gene>
    <name evidence="3" type="ORF">JF625_22620</name>
</gene>
<name>A0A952FTF3_9PROT</name>
<evidence type="ECO:0000313" key="3">
    <source>
        <dbReference type="EMBL" id="MBW8727924.1"/>
    </source>
</evidence>
<feature type="domain" description="ACT" evidence="2">
    <location>
        <begin position="206"/>
        <end position="287"/>
    </location>
</feature>
<feature type="non-terminal residue" evidence="3">
    <location>
        <position position="1"/>
    </location>
</feature>